<reference evidence="3 4" key="1">
    <citation type="submission" date="2017-02" db="EMBL/GenBank/DDBJ databases">
        <authorList>
            <person name="Peterson S.W."/>
        </authorList>
    </citation>
    <scope>NUCLEOTIDE SEQUENCE [LARGE SCALE GENOMIC DNA]</scope>
    <source>
        <strain evidence="3">C6</strain>
    </source>
</reference>
<evidence type="ECO:0000313" key="3">
    <source>
        <dbReference type="EMBL" id="SJX21050.1"/>
    </source>
</evidence>
<dbReference type="AlphaFoldDB" id="A0A1R7Q9W7"/>
<dbReference type="RefSeq" id="WP_087011234.1">
    <property type="nucleotide sequence ID" value="NZ_FUUY01000002.1"/>
</dbReference>
<keyword evidence="1" id="KW-0732">Signal</keyword>
<name>A0A1R7Q9W7_ACIJO</name>
<feature type="signal peptide" evidence="1">
    <location>
        <begin position="1"/>
        <end position="20"/>
    </location>
</feature>
<feature type="chain" id="PRO_5010203565" description="DUF2147 domain-containing protein" evidence="1">
    <location>
        <begin position="21"/>
        <end position="150"/>
    </location>
</feature>
<dbReference type="Pfam" id="PF09917">
    <property type="entry name" value="DUF2147"/>
    <property type="match status" value="1"/>
</dbReference>
<protein>
    <recommendedName>
        <fullName evidence="2">DUF2147 domain-containing protein</fullName>
    </recommendedName>
</protein>
<dbReference type="InterPro" id="IPR019223">
    <property type="entry name" value="DUF2147"/>
</dbReference>
<feature type="domain" description="DUF2147" evidence="2">
    <location>
        <begin position="27"/>
        <end position="148"/>
    </location>
</feature>
<dbReference type="Proteomes" id="UP000196240">
    <property type="component" value="Unassembled WGS sequence"/>
</dbReference>
<evidence type="ECO:0000259" key="2">
    <source>
        <dbReference type="Pfam" id="PF09917"/>
    </source>
</evidence>
<evidence type="ECO:0000313" key="4">
    <source>
        <dbReference type="Proteomes" id="UP000196240"/>
    </source>
</evidence>
<gene>
    <name evidence="3" type="ORF">ACNJC6_00656</name>
</gene>
<accession>A0A1R7Q9W7</accession>
<dbReference type="EMBL" id="FUUY01000002">
    <property type="protein sequence ID" value="SJX21050.1"/>
    <property type="molecule type" value="Genomic_DNA"/>
</dbReference>
<dbReference type="Gene3D" id="2.40.128.520">
    <property type="match status" value="1"/>
</dbReference>
<proteinExistence type="predicted"/>
<organism evidence="3 4">
    <name type="scientific">Acinetobacter johnsonii</name>
    <dbReference type="NCBI Taxonomy" id="40214"/>
    <lineage>
        <taxon>Bacteria</taxon>
        <taxon>Pseudomonadati</taxon>
        <taxon>Pseudomonadota</taxon>
        <taxon>Gammaproteobacteria</taxon>
        <taxon>Moraxellales</taxon>
        <taxon>Moraxellaceae</taxon>
        <taxon>Acinetobacter</taxon>
    </lineage>
</organism>
<sequence precursor="true">MKFSGSLFVLSSLCAFSCFAATDPLVGKWKTIDDKTGYSLSDVMIEKDKNNSYKAVIVSTREIPGAVKIENCSKCDGVNKNQPIVGMTTLSHLQLDNANDSTYSHGQFLDPFTGLRYDAYARLSNNGKHLRIRGTSTENGGGRNITWVKY</sequence>
<evidence type="ECO:0000256" key="1">
    <source>
        <dbReference type="SAM" id="SignalP"/>
    </source>
</evidence>